<dbReference type="STRING" id="92487.SAMN02745130_01003"/>
<reference evidence="2" key="1">
    <citation type="submission" date="2017-02" db="EMBL/GenBank/DDBJ databases">
        <authorList>
            <person name="Varghese N."/>
            <person name="Submissions S."/>
        </authorList>
    </citation>
    <scope>NUCLEOTIDE SEQUENCE [LARGE SCALE GENOMIC DNA]</scope>
    <source>
        <strain evidence="2">ATCC 49788</strain>
    </source>
</reference>
<dbReference type="Proteomes" id="UP000190460">
    <property type="component" value="Unassembled WGS sequence"/>
</dbReference>
<protein>
    <submittedName>
        <fullName evidence="1">Uncharacterized protein</fullName>
    </submittedName>
</protein>
<dbReference type="RefSeq" id="WP_078921488.1">
    <property type="nucleotide sequence ID" value="NZ_FUYB01000003.1"/>
</dbReference>
<keyword evidence="2" id="KW-1185">Reference proteome</keyword>
<dbReference type="OrthoDB" id="6305909at2"/>
<organism evidence="1 2">
    <name type="scientific">Thiothrix eikelboomii</name>
    <dbReference type="NCBI Taxonomy" id="92487"/>
    <lineage>
        <taxon>Bacteria</taxon>
        <taxon>Pseudomonadati</taxon>
        <taxon>Pseudomonadota</taxon>
        <taxon>Gammaproteobacteria</taxon>
        <taxon>Thiotrichales</taxon>
        <taxon>Thiotrichaceae</taxon>
        <taxon>Thiothrix</taxon>
    </lineage>
</organism>
<evidence type="ECO:0000313" key="2">
    <source>
        <dbReference type="Proteomes" id="UP000190460"/>
    </source>
</evidence>
<dbReference type="EMBL" id="FUYB01000003">
    <property type="protein sequence ID" value="SKA72217.1"/>
    <property type="molecule type" value="Genomic_DNA"/>
</dbReference>
<name>A0A1T4W4T5_9GAMM</name>
<accession>A0A1T4W4T5</accession>
<sequence>MPNNDTTNRGYPLPHPENIMAEDATRIADAITEIDADMHAVQQLAAAADDTLPLPVGGLLAKNCRYFLPAGAEVTMPSAGLHEGDWVEFVRDGDMTAQPATIVFGHPVQDIPAGTHSYNANANRRFTYKNGEWL</sequence>
<gene>
    <name evidence="1" type="ORF">SAMN02745130_01003</name>
</gene>
<dbReference type="AlphaFoldDB" id="A0A1T4W4T5"/>
<proteinExistence type="predicted"/>
<evidence type="ECO:0000313" key="1">
    <source>
        <dbReference type="EMBL" id="SKA72217.1"/>
    </source>
</evidence>